<dbReference type="EMBL" id="UINC01152038">
    <property type="protein sequence ID" value="SVD45998.1"/>
    <property type="molecule type" value="Genomic_DNA"/>
</dbReference>
<sequence length="28" mass="3277">EIGLKIREDCFEPVTKEGVRKFLMLDLP</sequence>
<accession>A0A382VJB3</accession>
<proteinExistence type="predicted"/>
<organism evidence="1">
    <name type="scientific">marine metagenome</name>
    <dbReference type="NCBI Taxonomy" id="408172"/>
    <lineage>
        <taxon>unclassified sequences</taxon>
        <taxon>metagenomes</taxon>
        <taxon>ecological metagenomes</taxon>
    </lineage>
</organism>
<name>A0A382VJB3_9ZZZZ</name>
<evidence type="ECO:0000313" key="1">
    <source>
        <dbReference type="EMBL" id="SVD45998.1"/>
    </source>
</evidence>
<gene>
    <name evidence="1" type="ORF">METZ01_LOCUS398852</name>
</gene>
<feature type="non-terminal residue" evidence="1">
    <location>
        <position position="1"/>
    </location>
</feature>
<reference evidence="1" key="1">
    <citation type="submission" date="2018-05" db="EMBL/GenBank/DDBJ databases">
        <authorList>
            <person name="Lanie J.A."/>
            <person name="Ng W.-L."/>
            <person name="Kazmierczak K.M."/>
            <person name="Andrzejewski T.M."/>
            <person name="Davidsen T.M."/>
            <person name="Wayne K.J."/>
            <person name="Tettelin H."/>
            <person name="Glass J.I."/>
            <person name="Rusch D."/>
            <person name="Podicherti R."/>
            <person name="Tsui H.-C.T."/>
            <person name="Winkler M.E."/>
        </authorList>
    </citation>
    <scope>NUCLEOTIDE SEQUENCE</scope>
</reference>
<protein>
    <submittedName>
        <fullName evidence="1">Uncharacterized protein</fullName>
    </submittedName>
</protein>
<dbReference type="AlphaFoldDB" id="A0A382VJB3"/>